<proteinExistence type="predicted"/>
<gene>
    <name evidence="1" type="ORF">F0P96_12380</name>
</gene>
<dbReference type="AlphaFoldDB" id="A0A7L4ZWL6"/>
<evidence type="ECO:0000313" key="2">
    <source>
        <dbReference type="Proteomes" id="UP000326380"/>
    </source>
</evidence>
<accession>A0A7L4ZWL6</accession>
<dbReference type="PANTHER" id="PTHR43685">
    <property type="entry name" value="GLYCOSYLTRANSFERASE"/>
    <property type="match status" value="1"/>
</dbReference>
<organism evidence="1 2">
    <name type="scientific">Hymenobacter busanensis</name>
    <dbReference type="NCBI Taxonomy" id="2607656"/>
    <lineage>
        <taxon>Bacteria</taxon>
        <taxon>Pseudomonadati</taxon>
        <taxon>Bacteroidota</taxon>
        <taxon>Cytophagia</taxon>
        <taxon>Cytophagales</taxon>
        <taxon>Hymenobacteraceae</taxon>
        <taxon>Hymenobacter</taxon>
    </lineage>
</organism>
<dbReference type="RefSeq" id="WP_151079211.1">
    <property type="nucleotide sequence ID" value="NZ_CP047647.1"/>
</dbReference>
<dbReference type="InterPro" id="IPR050834">
    <property type="entry name" value="Glycosyltransf_2"/>
</dbReference>
<protein>
    <submittedName>
        <fullName evidence="1">Glycosyltransferase family 2 protein</fullName>
    </submittedName>
</protein>
<dbReference type="Gene3D" id="3.90.550.10">
    <property type="entry name" value="Spore Coat Polysaccharide Biosynthesis Protein SpsA, Chain A"/>
    <property type="match status" value="1"/>
</dbReference>
<sequence>MTASSQPAGVSVIICTHNGADRLPATLKHLANQRVDVMLNWEVIVVDNNSTDGTQATAQTLWKEFGAPTELLALFQPIPGKNRALELAYETARFSYVCIVDDDNWLNSDYIQRGYDLLESDERIGVLGGGNEGVFEIEKPEWFDAFRISYAVGTPMSQAYTPLETGEVVDGVLWGAGMFFRHELWQKLRQLQFESLFTGRIGTKNMVAGEDDELCLAVRMLGYKIWFDADLHLKHFMTANRLNWAYMQRILYSSVWSVVRLSVYSFAQRSDAEKYLGIWPWLVDLLYVTWSICKEVLSGPFWRATFHQDKYYFANFKWRLLRLYAMVKDYKLSRRNFCKVYGFKQRINAKFSVCQPVNFM</sequence>
<dbReference type="InterPro" id="IPR029044">
    <property type="entry name" value="Nucleotide-diphossugar_trans"/>
</dbReference>
<dbReference type="CDD" id="cd00761">
    <property type="entry name" value="Glyco_tranf_GTA_type"/>
    <property type="match status" value="1"/>
</dbReference>
<dbReference type="PANTHER" id="PTHR43685:SF2">
    <property type="entry name" value="GLYCOSYLTRANSFERASE 2-LIKE DOMAIN-CONTAINING PROTEIN"/>
    <property type="match status" value="1"/>
</dbReference>
<evidence type="ECO:0000313" key="1">
    <source>
        <dbReference type="EMBL" id="KAA9332270.1"/>
    </source>
</evidence>
<comment type="caution">
    <text evidence="1">The sequence shown here is derived from an EMBL/GenBank/DDBJ whole genome shotgun (WGS) entry which is preliminary data.</text>
</comment>
<dbReference type="SUPFAM" id="SSF53448">
    <property type="entry name" value="Nucleotide-diphospho-sugar transferases"/>
    <property type="match status" value="1"/>
</dbReference>
<reference evidence="1 2" key="1">
    <citation type="submission" date="2019-09" db="EMBL/GenBank/DDBJ databases">
        <title>Genome sequence of Hymenobacter sp. M3.</title>
        <authorList>
            <person name="Srinivasan S."/>
        </authorList>
    </citation>
    <scope>NUCLEOTIDE SEQUENCE [LARGE SCALE GENOMIC DNA]</scope>
    <source>
        <strain evidence="1 2">M3</strain>
    </source>
</reference>
<dbReference type="Pfam" id="PF00535">
    <property type="entry name" value="Glycos_transf_2"/>
    <property type="match status" value="1"/>
</dbReference>
<dbReference type="EMBL" id="VTWU01000004">
    <property type="protein sequence ID" value="KAA9332270.1"/>
    <property type="molecule type" value="Genomic_DNA"/>
</dbReference>
<name>A0A7L4ZWL6_9BACT</name>
<keyword evidence="2" id="KW-1185">Reference proteome</keyword>
<dbReference type="Proteomes" id="UP000326380">
    <property type="component" value="Unassembled WGS sequence"/>
</dbReference>
<dbReference type="InterPro" id="IPR001173">
    <property type="entry name" value="Glyco_trans_2-like"/>
</dbReference>